<feature type="region of interest" description="Disordered" evidence="4">
    <location>
        <begin position="1357"/>
        <end position="1478"/>
    </location>
</feature>
<feature type="compositionally biased region" description="Basic and acidic residues" evidence="4">
    <location>
        <begin position="1535"/>
        <end position="1559"/>
    </location>
</feature>
<protein>
    <submittedName>
        <fullName evidence="7">Similar to Anucleate primary sterigmata protein B acc. no. O60039</fullName>
    </submittedName>
</protein>
<dbReference type="InterPro" id="IPR012943">
    <property type="entry name" value="Cnn_1N"/>
</dbReference>
<evidence type="ECO:0000313" key="8">
    <source>
        <dbReference type="Proteomes" id="UP000018144"/>
    </source>
</evidence>
<feature type="compositionally biased region" description="Basic and acidic residues" evidence="4">
    <location>
        <begin position="580"/>
        <end position="594"/>
    </location>
</feature>
<feature type="region of interest" description="Disordered" evidence="4">
    <location>
        <begin position="1"/>
        <end position="27"/>
    </location>
</feature>
<feature type="compositionally biased region" description="Basic and acidic residues" evidence="4">
    <location>
        <begin position="334"/>
        <end position="350"/>
    </location>
</feature>
<accession>U4LB80</accession>
<feature type="region of interest" description="Disordered" evidence="4">
    <location>
        <begin position="40"/>
        <end position="298"/>
    </location>
</feature>
<feature type="domain" description="Mto1-like Mto2p-binding" evidence="6">
    <location>
        <begin position="1506"/>
        <end position="1556"/>
    </location>
</feature>
<dbReference type="STRING" id="1076935.U4LB80"/>
<feature type="region of interest" description="Disordered" evidence="4">
    <location>
        <begin position="334"/>
        <end position="423"/>
    </location>
</feature>
<feature type="region of interest" description="Disordered" evidence="4">
    <location>
        <begin position="1523"/>
        <end position="1559"/>
    </location>
</feature>
<dbReference type="PANTHER" id="PTHR45615">
    <property type="entry name" value="MYOSIN HEAVY CHAIN, NON-MUSCLE"/>
    <property type="match status" value="1"/>
</dbReference>
<dbReference type="Gene3D" id="1.10.287.2610">
    <property type="match status" value="1"/>
</dbReference>
<dbReference type="PANTHER" id="PTHR45615:SF80">
    <property type="entry name" value="GRIP DOMAIN-CONTAINING PROTEIN"/>
    <property type="match status" value="1"/>
</dbReference>
<dbReference type="GO" id="GO:0005815">
    <property type="term" value="C:microtubule organizing center"/>
    <property type="evidence" value="ECO:0007669"/>
    <property type="project" value="InterPro"/>
</dbReference>
<feature type="compositionally biased region" description="Polar residues" evidence="4">
    <location>
        <begin position="281"/>
        <end position="298"/>
    </location>
</feature>
<keyword evidence="2" id="KW-0963">Cytoplasm</keyword>
<feature type="compositionally biased region" description="Low complexity" evidence="4">
    <location>
        <begin position="256"/>
        <end position="267"/>
    </location>
</feature>
<evidence type="ECO:0000259" key="6">
    <source>
        <dbReference type="Pfam" id="PF12808"/>
    </source>
</evidence>
<feature type="region of interest" description="Disordered" evidence="4">
    <location>
        <begin position="989"/>
        <end position="1021"/>
    </location>
</feature>
<feature type="compositionally biased region" description="Low complexity" evidence="4">
    <location>
        <begin position="214"/>
        <end position="243"/>
    </location>
</feature>
<feature type="compositionally biased region" description="Low complexity" evidence="4">
    <location>
        <begin position="648"/>
        <end position="662"/>
    </location>
</feature>
<dbReference type="Pfam" id="PF12808">
    <property type="entry name" value="Mto2_bdg"/>
    <property type="match status" value="1"/>
</dbReference>
<feature type="domain" description="Centrosomin N-terminal motif 1" evidence="5">
    <location>
        <begin position="468"/>
        <end position="540"/>
    </location>
</feature>
<dbReference type="OMA" id="HSAYNDT"/>
<feature type="compositionally biased region" description="Low complexity" evidence="4">
    <location>
        <begin position="1369"/>
        <end position="1387"/>
    </location>
</feature>
<gene>
    <name evidence="7" type="ORF">PCON_07137</name>
</gene>
<comment type="subcellular location">
    <subcellularLocation>
        <location evidence="1">Cytoplasm</location>
    </subcellularLocation>
</comment>
<evidence type="ECO:0000256" key="1">
    <source>
        <dbReference type="ARBA" id="ARBA00004496"/>
    </source>
</evidence>
<evidence type="ECO:0000256" key="4">
    <source>
        <dbReference type="SAM" id="MobiDB-lite"/>
    </source>
</evidence>
<feature type="compositionally biased region" description="Basic and acidic residues" evidence="4">
    <location>
        <begin position="663"/>
        <end position="674"/>
    </location>
</feature>
<dbReference type="GO" id="GO:0005737">
    <property type="term" value="C:cytoplasm"/>
    <property type="evidence" value="ECO:0007669"/>
    <property type="project" value="UniProtKB-SubCell"/>
</dbReference>
<feature type="compositionally biased region" description="Basic and acidic residues" evidence="4">
    <location>
        <begin position="398"/>
        <end position="407"/>
    </location>
</feature>
<feature type="compositionally biased region" description="Polar residues" evidence="4">
    <location>
        <begin position="203"/>
        <end position="213"/>
    </location>
</feature>
<reference evidence="7 8" key="1">
    <citation type="journal article" date="2013" name="PLoS Genet.">
        <title>The genome and development-dependent transcriptomes of Pyronema confluens: a window into fungal evolution.</title>
        <authorList>
            <person name="Traeger S."/>
            <person name="Altegoer F."/>
            <person name="Freitag M."/>
            <person name="Gabaldon T."/>
            <person name="Kempken F."/>
            <person name="Kumar A."/>
            <person name="Marcet-Houben M."/>
            <person name="Poggeler S."/>
            <person name="Stajich J.E."/>
            <person name="Nowrousian M."/>
        </authorList>
    </citation>
    <scope>NUCLEOTIDE SEQUENCE [LARGE SCALE GENOMIC DNA]</scope>
    <source>
        <strain evidence="8">CBS 100304</strain>
        <tissue evidence="7">Vegetative mycelium</tissue>
    </source>
</reference>
<feature type="compositionally biased region" description="Acidic residues" evidence="4">
    <location>
        <begin position="69"/>
        <end position="78"/>
    </location>
</feature>
<feature type="coiled-coil region" evidence="3">
    <location>
        <begin position="1295"/>
        <end position="1351"/>
    </location>
</feature>
<feature type="coiled-coil region" evidence="3">
    <location>
        <begin position="1097"/>
        <end position="1187"/>
    </location>
</feature>
<keyword evidence="8" id="KW-1185">Reference proteome</keyword>
<feature type="compositionally biased region" description="Basic and acidic residues" evidence="4">
    <location>
        <begin position="359"/>
        <end position="385"/>
    </location>
</feature>
<keyword evidence="3" id="KW-0175">Coiled coil</keyword>
<evidence type="ECO:0000313" key="7">
    <source>
        <dbReference type="EMBL" id="CCX07548.1"/>
    </source>
</evidence>
<dbReference type="eggNOG" id="ENOG502QU0H">
    <property type="taxonomic scope" value="Eukaryota"/>
</dbReference>
<feature type="compositionally biased region" description="Polar residues" evidence="4">
    <location>
        <begin position="81"/>
        <end position="95"/>
    </location>
</feature>
<dbReference type="InterPro" id="IPR024545">
    <property type="entry name" value="Mto1-like_Mto2p-bd"/>
</dbReference>
<evidence type="ECO:0000259" key="5">
    <source>
        <dbReference type="Pfam" id="PF07989"/>
    </source>
</evidence>
<dbReference type="EMBL" id="HF935356">
    <property type="protein sequence ID" value="CCX07548.1"/>
    <property type="molecule type" value="Genomic_DNA"/>
</dbReference>
<feature type="region of interest" description="Disordered" evidence="4">
    <location>
        <begin position="580"/>
        <end position="606"/>
    </location>
</feature>
<dbReference type="Pfam" id="PF07989">
    <property type="entry name" value="Cnn_1N"/>
    <property type="match status" value="1"/>
</dbReference>
<evidence type="ECO:0000256" key="2">
    <source>
        <dbReference type="ARBA" id="ARBA00022490"/>
    </source>
</evidence>
<proteinExistence type="predicted"/>
<dbReference type="OrthoDB" id="10255000at2759"/>
<feature type="region of interest" description="Disordered" evidence="4">
    <location>
        <begin position="648"/>
        <end position="677"/>
    </location>
</feature>
<feature type="compositionally biased region" description="Low complexity" evidence="4">
    <location>
        <begin position="1439"/>
        <end position="1471"/>
    </location>
</feature>
<name>U4LB80_PYROM</name>
<feature type="compositionally biased region" description="Low complexity" evidence="4">
    <location>
        <begin position="132"/>
        <end position="149"/>
    </location>
</feature>
<feature type="region of interest" description="Disordered" evidence="4">
    <location>
        <begin position="437"/>
        <end position="464"/>
    </location>
</feature>
<dbReference type="Proteomes" id="UP000018144">
    <property type="component" value="Unassembled WGS sequence"/>
</dbReference>
<dbReference type="SUPFAM" id="SSF57997">
    <property type="entry name" value="Tropomyosin"/>
    <property type="match status" value="1"/>
</dbReference>
<sequence length="1559" mass="175323">MSSRSPALPGDESSRIDDDDVGDLSLPVDQKRHLMELESSFHIDTDYGNISRLAPPPLMTNRLPPHTEESDDDEDDDESHSTATANRRKASGTSRARSDSIADLVGDSSSPTSEDIKRLETLASSPTALAYARTITRAASAQTTASSLAEITESHERGNGYRSPRPSEIGVALERRPSSSIASSHGGRDYGALAEARPPPASTNPRNNNTTTVSSRQNLRSSSSSNLITSQAAPAPAPAATAPSGSYRRKPKILRSRSNLQRSSMSSTGDADQQIDDVESGNANANAEDGQSLSRQTSLGSIASGVTALGGSGSSVYGAGTSSVVSAADRALARLDEEERNSRSGRESSSDRQSSTLVDDDREKEEKAKQKEKDRDRDKDRDKSPSEGFGDVTDSDDERPFTPKERQPPLAQPTETAVAAQVKNVKVPPTIIRQFSQHLQGGMPPGSPSKKAFTAVGTPAANRGREMTLKEQTASIDRLQKENFDLKIKVFYLNEKLEKQSDEGVKETLQENIDLKVKLAESMRERKSLKKRIRELEKRNEELGGERQREEEASAAAESEEIWELKERIEKYEEEIENFQRRDHERDERMREFRQQASNGHQANEEQIEQFRDMLTNEIQRREAQEAENLRLRDELFRLRSEQPIYPRNSVSRASNSHSVSVSERDRSQSRLSDHGLLSQLNEARRLNEELKRDLSAQTAMLTSRNREKDRLYAEIEDLKITMRGGGSGAAFESASRAPSVFSDRLLDRSVSRAGTQSATGTHISTVTESEREEFENTNGELRDRISELRLTNDELNSRLDAYNSELEQRNMELDKLEEEFEIVQQELQEMQQDRDEALRQREEIEQDFEQLREEAEEEIQRLEEDNDRLHEEVRLKDEDFGGLQQELRNVSDIVVKFEDMQETHQGQVRHLQEQIQDLERTIVENEQEMNALETTLRENTEKNERLSVQAESAKNEIQFLREEQDGDKIKIGQLESLIKQLEKSLEDEKDRVEEAKEQMEQERSQREQHGDIKQQEWERRLNEKTTELNQSREEIRRLKSKVHNREDEAKSWKEKLEDLEKGLREALGDLGGTKTGLMQVSIPSDNKSSALIIQSVHNLQEQLDSTLDELDYLKAELTEKDRNLKDRETLLESMALENRKLSDLLEKERNSHRADKHTIENLQTTKQKHTRKISEHEIKTSEIEKQRQRDAKSLHILEDKYREQINERNGLLMQAWQRLSSVCGSDWATRNSLVSTSTNLPSAIAGKISMDEAIQAAFPGFSRNLLSAVKTIESIVAGFKTKCRGVERDLWKEYQAVENALDQRTRRIERLEALVRGGVGESSSQIRGEIAKLRTENRLLKVEVDVLKKEAVATAAATTAVKSPAPQTSAGPAPTTPIIATPAATPKSPPPQSQLPVPQSRELSEKPQQQQQRDVLVSEKLAPQQQQQQSNIRRSHTVHVSTHTITTHGTASGSASGSGTVSPVVKTPGSGLPGLPGTGVSGAVALSRTDSVSSATPSNDGGEKRWILRLRELEKRLKQEREARLLDRSAANKKIQESRGEKEEIKRELERARERGEK</sequence>
<evidence type="ECO:0000256" key="3">
    <source>
        <dbReference type="SAM" id="Coils"/>
    </source>
</evidence>
<organism evidence="7 8">
    <name type="scientific">Pyronema omphalodes (strain CBS 100304)</name>
    <name type="common">Pyronema confluens</name>
    <dbReference type="NCBI Taxonomy" id="1076935"/>
    <lineage>
        <taxon>Eukaryota</taxon>
        <taxon>Fungi</taxon>
        <taxon>Dikarya</taxon>
        <taxon>Ascomycota</taxon>
        <taxon>Pezizomycotina</taxon>
        <taxon>Pezizomycetes</taxon>
        <taxon>Pezizales</taxon>
        <taxon>Pyronemataceae</taxon>
        <taxon>Pyronema</taxon>
    </lineage>
</organism>